<name>A0ABV2PIJ2_9BACI</name>
<sequence length="51" mass="6215">MKPNKLETFIYALMKEARRASLMDFLEEWDVSEEEYEAIEEWFKNELGIKL</sequence>
<evidence type="ECO:0000313" key="1">
    <source>
        <dbReference type="EMBL" id="MET4560777.1"/>
    </source>
</evidence>
<gene>
    <name evidence="1" type="ORF">ABIA69_001921</name>
</gene>
<evidence type="ECO:0000313" key="2">
    <source>
        <dbReference type="Proteomes" id="UP001549363"/>
    </source>
</evidence>
<dbReference type="EMBL" id="JBEPSB010000007">
    <property type="protein sequence ID" value="MET4560777.1"/>
    <property type="molecule type" value="Genomic_DNA"/>
</dbReference>
<dbReference type="RefSeq" id="WP_354471658.1">
    <property type="nucleotide sequence ID" value="NZ_JBEPSB010000007.1"/>
</dbReference>
<keyword evidence="2" id="KW-1185">Reference proteome</keyword>
<accession>A0ABV2PIJ2</accession>
<reference evidence="1 2" key="1">
    <citation type="submission" date="2024-06" db="EMBL/GenBank/DDBJ databases">
        <title>Sorghum-associated microbial communities from plants grown in Nebraska, USA.</title>
        <authorList>
            <person name="Schachtman D."/>
        </authorList>
    </citation>
    <scope>NUCLEOTIDE SEQUENCE [LARGE SCALE GENOMIC DNA]</scope>
    <source>
        <strain evidence="1 2">736</strain>
    </source>
</reference>
<comment type="caution">
    <text evidence="1">The sequence shown here is derived from an EMBL/GenBank/DDBJ whole genome shotgun (WGS) entry which is preliminary data.</text>
</comment>
<protein>
    <submittedName>
        <fullName evidence="1">Uncharacterized protein</fullName>
    </submittedName>
</protein>
<proteinExistence type="predicted"/>
<organism evidence="1 2">
    <name type="scientific">Lysinibacillus parviboronicapiens</name>
    <dbReference type="NCBI Taxonomy" id="436516"/>
    <lineage>
        <taxon>Bacteria</taxon>
        <taxon>Bacillati</taxon>
        <taxon>Bacillota</taxon>
        <taxon>Bacilli</taxon>
        <taxon>Bacillales</taxon>
        <taxon>Bacillaceae</taxon>
        <taxon>Lysinibacillus</taxon>
    </lineage>
</organism>
<dbReference type="Proteomes" id="UP001549363">
    <property type="component" value="Unassembled WGS sequence"/>
</dbReference>